<dbReference type="Proteomes" id="UP000660680">
    <property type="component" value="Unassembled WGS sequence"/>
</dbReference>
<reference evidence="4" key="2">
    <citation type="submission" date="2020-09" db="EMBL/GenBank/DDBJ databases">
        <authorList>
            <person name="Sun Q."/>
            <person name="Ohkuma M."/>
        </authorList>
    </citation>
    <scope>NUCLEOTIDE SEQUENCE</scope>
    <source>
        <strain evidence="4">JCM 3276</strain>
    </source>
</reference>
<feature type="compositionally biased region" description="Low complexity" evidence="1">
    <location>
        <begin position="298"/>
        <end position="310"/>
    </location>
</feature>
<dbReference type="EMBL" id="BMRB01000001">
    <property type="protein sequence ID" value="GGS23579.1"/>
    <property type="molecule type" value="Genomic_DNA"/>
</dbReference>
<feature type="compositionally biased region" description="Low complexity" evidence="1">
    <location>
        <begin position="227"/>
        <end position="260"/>
    </location>
</feature>
<evidence type="ECO:0000259" key="3">
    <source>
        <dbReference type="Pfam" id="PF16751"/>
    </source>
</evidence>
<name>A0A918L9U1_9PSEU</name>
<feature type="domain" description="Anti-sigma-D factor RsdA sigma factor binding region" evidence="3">
    <location>
        <begin position="30"/>
        <end position="80"/>
    </location>
</feature>
<dbReference type="Gene3D" id="6.10.250.1300">
    <property type="match status" value="1"/>
</dbReference>
<dbReference type="Pfam" id="PF16751">
    <property type="entry name" value="RsdA_SigD_bd"/>
    <property type="match status" value="1"/>
</dbReference>
<sequence>MADRGWDDGRDPFDDLHVLDDLDADGELIDFARVHADDAFLDALGASLRGEGAPVDTDDLADAELAVLLTSWRDEVDSEPIGELVDPRLAVDTVVAARDRKQRRPRLLVPVAAAAAVFAIAITGAGLAARNAQPGDTLWGLTQVLYSEHARSVEAAAEVREDLTGAQTALAKGDLTEARTKLMEAGANLSSVAVEEGRDELAARHADLESQLPGAPADGVLPPPSANPTTAAPSTTPSQTSDPTAPTTTEPTTQPTTTSPSSPPPTTTETPSSTTSVTTGEPKVDPGTGTAGTGTAGTGSAPATGDATTP</sequence>
<keyword evidence="2" id="KW-0812">Transmembrane</keyword>
<keyword evidence="2" id="KW-0472">Membrane</keyword>
<accession>A0A918L9U1</accession>
<dbReference type="RefSeq" id="WP_189209561.1">
    <property type="nucleotide sequence ID" value="NZ_BMRB01000001.1"/>
</dbReference>
<gene>
    <name evidence="4" type="ORF">GCM10010171_15850</name>
</gene>
<keyword evidence="5" id="KW-1185">Reference proteome</keyword>
<organism evidence="4 5">
    <name type="scientific">Actinokineospora fastidiosa</name>
    <dbReference type="NCBI Taxonomy" id="1816"/>
    <lineage>
        <taxon>Bacteria</taxon>
        <taxon>Bacillati</taxon>
        <taxon>Actinomycetota</taxon>
        <taxon>Actinomycetes</taxon>
        <taxon>Pseudonocardiales</taxon>
        <taxon>Pseudonocardiaceae</taxon>
        <taxon>Actinokineospora</taxon>
    </lineage>
</organism>
<reference evidence="4" key="1">
    <citation type="journal article" date="2014" name="Int. J. Syst. Evol. Microbiol.">
        <title>Complete genome sequence of Corynebacterium casei LMG S-19264T (=DSM 44701T), isolated from a smear-ripened cheese.</title>
        <authorList>
            <consortium name="US DOE Joint Genome Institute (JGI-PGF)"/>
            <person name="Walter F."/>
            <person name="Albersmeier A."/>
            <person name="Kalinowski J."/>
            <person name="Ruckert C."/>
        </authorList>
    </citation>
    <scope>NUCLEOTIDE SEQUENCE</scope>
    <source>
        <strain evidence="4">JCM 3276</strain>
    </source>
</reference>
<dbReference type="InterPro" id="IPR031928">
    <property type="entry name" value="RsdA_SigD-bd"/>
</dbReference>
<protein>
    <recommendedName>
        <fullName evidence="3">Anti-sigma-D factor RsdA sigma factor binding region domain-containing protein</fullName>
    </recommendedName>
</protein>
<evidence type="ECO:0000313" key="5">
    <source>
        <dbReference type="Proteomes" id="UP000660680"/>
    </source>
</evidence>
<evidence type="ECO:0000256" key="2">
    <source>
        <dbReference type="SAM" id="Phobius"/>
    </source>
</evidence>
<keyword evidence="2" id="KW-1133">Transmembrane helix</keyword>
<proteinExistence type="predicted"/>
<evidence type="ECO:0000313" key="4">
    <source>
        <dbReference type="EMBL" id="GGS23579.1"/>
    </source>
</evidence>
<feature type="compositionally biased region" description="Low complexity" evidence="1">
    <location>
        <begin position="267"/>
        <end position="279"/>
    </location>
</feature>
<evidence type="ECO:0000256" key="1">
    <source>
        <dbReference type="SAM" id="MobiDB-lite"/>
    </source>
</evidence>
<feature type="region of interest" description="Disordered" evidence="1">
    <location>
        <begin position="211"/>
        <end position="310"/>
    </location>
</feature>
<dbReference type="AlphaFoldDB" id="A0A918L9U1"/>
<comment type="caution">
    <text evidence="4">The sequence shown here is derived from an EMBL/GenBank/DDBJ whole genome shotgun (WGS) entry which is preliminary data.</text>
</comment>
<feature type="transmembrane region" description="Helical" evidence="2">
    <location>
        <begin position="107"/>
        <end position="128"/>
    </location>
</feature>